<dbReference type="InterPro" id="IPR036397">
    <property type="entry name" value="RNaseH_sf"/>
</dbReference>
<reference evidence="1 2" key="1">
    <citation type="journal article" date="2020" name="Cell">
        <title>Large-Scale Comparative Analyses of Tick Genomes Elucidate Their Genetic Diversity and Vector Capacities.</title>
        <authorList>
            <consortium name="Tick Genome and Microbiome Consortium (TIGMIC)"/>
            <person name="Jia N."/>
            <person name="Wang J."/>
            <person name="Shi W."/>
            <person name="Du L."/>
            <person name="Sun Y."/>
            <person name="Zhan W."/>
            <person name="Jiang J.F."/>
            <person name="Wang Q."/>
            <person name="Zhang B."/>
            <person name="Ji P."/>
            <person name="Bell-Sakyi L."/>
            <person name="Cui X.M."/>
            <person name="Yuan T.T."/>
            <person name="Jiang B.G."/>
            <person name="Yang W.F."/>
            <person name="Lam T.T."/>
            <person name="Chang Q.C."/>
            <person name="Ding S.J."/>
            <person name="Wang X.J."/>
            <person name="Zhu J.G."/>
            <person name="Ruan X.D."/>
            <person name="Zhao L."/>
            <person name="Wei J.T."/>
            <person name="Ye R.Z."/>
            <person name="Que T.C."/>
            <person name="Du C.H."/>
            <person name="Zhou Y.H."/>
            <person name="Cheng J.X."/>
            <person name="Dai P.F."/>
            <person name="Guo W.B."/>
            <person name="Han X.H."/>
            <person name="Huang E.J."/>
            <person name="Li L.F."/>
            <person name="Wei W."/>
            <person name="Gao Y.C."/>
            <person name="Liu J.Z."/>
            <person name="Shao H.Z."/>
            <person name="Wang X."/>
            <person name="Wang C.C."/>
            <person name="Yang T.C."/>
            <person name="Huo Q.B."/>
            <person name="Li W."/>
            <person name="Chen H.Y."/>
            <person name="Chen S.E."/>
            <person name="Zhou L.G."/>
            <person name="Ni X.B."/>
            <person name="Tian J.H."/>
            <person name="Sheng Y."/>
            <person name="Liu T."/>
            <person name="Pan Y.S."/>
            <person name="Xia L.Y."/>
            <person name="Li J."/>
            <person name="Zhao F."/>
            <person name="Cao W.C."/>
        </authorList>
    </citation>
    <scope>NUCLEOTIDE SEQUENCE [LARGE SCALE GENOMIC DNA]</scope>
    <source>
        <strain evidence="1">HaeL-2018</strain>
    </source>
</reference>
<evidence type="ECO:0000313" key="2">
    <source>
        <dbReference type="Proteomes" id="UP000821853"/>
    </source>
</evidence>
<dbReference type="Gene3D" id="3.30.420.10">
    <property type="entry name" value="Ribonuclease H-like superfamily/Ribonuclease H"/>
    <property type="match status" value="1"/>
</dbReference>
<dbReference type="Proteomes" id="UP000821853">
    <property type="component" value="Unassembled WGS sequence"/>
</dbReference>
<name>A0A9J6H6S9_HAELO</name>
<dbReference type="AlphaFoldDB" id="A0A9J6H6S9"/>
<proteinExistence type="predicted"/>
<dbReference type="GO" id="GO:0003676">
    <property type="term" value="F:nucleic acid binding"/>
    <property type="evidence" value="ECO:0007669"/>
    <property type="project" value="InterPro"/>
</dbReference>
<dbReference type="VEuPathDB" id="VectorBase:HLOH_043611"/>
<protein>
    <submittedName>
        <fullName evidence="1">Uncharacterized protein</fullName>
    </submittedName>
</protein>
<accession>A0A9J6H6S9</accession>
<comment type="caution">
    <text evidence="1">The sequence shown here is derived from an EMBL/GenBank/DDBJ whole genome shotgun (WGS) entry which is preliminary data.</text>
</comment>
<evidence type="ECO:0000313" key="1">
    <source>
        <dbReference type="EMBL" id="KAH9382730.1"/>
    </source>
</evidence>
<organism evidence="1 2">
    <name type="scientific">Haemaphysalis longicornis</name>
    <name type="common">Bush tick</name>
    <dbReference type="NCBI Taxonomy" id="44386"/>
    <lineage>
        <taxon>Eukaryota</taxon>
        <taxon>Metazoa</taxon>
        <taxon>Ecdysozoa</taxon>
        <taxon>Arthropoda</taxon>
        <taxon>Chelicerata</taxon>
        <taxon>Arachnida</taxon>
        <taxon>Acari</taxon>
        <taxon>Parasitiformes</taxon>
        <taxon>Ixodida</taxon>
        <taxon>Ixodoidea</taxon>
        <taxon>Ixodidae</taxon>
        <taxon>Haemaphysalinae</taxon>
        <taxon>Haemaphysalis</taxon>
    </lineage>
</organism>
<dbReference type="EMBL" id="JABSTR010000236">
    <property type="protein sequence ID" value="KAH9382730.1"/>
    <property type="molecule type" value="Genomic_DNA"/>
</dbReference>
<gene>
    <name evidence="1" type="ORF">HPB48_023286</name>
</gene>
<keyword evidence="2" id="KW-1185">Reference proteome</keyword>
<sequence length="72" mass="8114">MSRDGFGVEGLLTSAKYRNILDYVVIPYTLDGPFPDKDFLFQQDLSPVQTAKIVEKLLNMRGVCCLMWVAKG</sequence>